<dbReference type="InterPro" id="IPR052016">
    <property type="entry name" value="Bact_Sigma-Reg"/>
</dbReference>
<reference evidence="3 4" key="1">
    <citation type="submission" date="2020-07" db="EMBL/GenBank/DDBJ databases">
        <title>Sequencing the genomes of 1000 actinobacteria strains.</title>
        <authorList>
            <person name="Klenk H.-P."/>
        </authorList>
    </citation>
    <scope>NUCLEOTIDE SEQUENCE [LARGE SCALE GENOMIC DNA]</scope>
    <source>
        <strain evidence="3 4">DSM 44442</strain>
    </source>
</reference>
<name>A0A7Z0J926_9ACTN</name>
<gene>
    <name evidence="3" type="ORF">HNR10_000791</name>
</gene>
<feature type="domain" description="PPM-type phosphatase" evidence="2">
    <location>
        <begin position="175"/>
        <end position="387"/>
    </location>
</feature>
<keyword evidence="4" id="KW-1185">Reference proteome</keyword>
<dbReference type="Proteomes" id="UP000572051">
    <property type="component" value="Unassembled WGS sequence"/>
</dbReference>
<dbReference type="EMBL" id="JACCFS010000001">
    <property type="protein sequence ID" value="NYJ32910.1"/>
    <property type="molecule type" value="Genomic_DNA"/>
</dbReference>
<evidence type="ECO:0000313" key="4">
    <source>
        <dbReference type="Proteomes" id="UP000572051"/>
    </source>
</evidence>
<dbReference type="SUPFAM" id="SSF81606">
    <property type="entry name" value="PP2C-like"/>
    <property type="match status" value="1"/>
</dbReference>
<dbReference type="InterPro" id="IPR036457">
    <property type="entry name" value="PPM-type-like_dom_sf"/>
</dbReference>
<dbReference type="AlphaFoldDB" id="A0A7Z0J926"/>
<proteinExistence type="predicted"/>
<dbReference type="Pfam" id="PF07228">
    <property type="entry name" value="SpoIIE"/>
    <property type="match status" value="1"/>
</dbReference>
<dbReference type="GO" id="GO:0016791">
    <property type="term" value="F:phosphatase activity"/>
    <property type="evidence" value="ECO:0007669"/>
    <property type="project" value="TreeGrafter"/>
</dbReference>
<dbReference type="RefSeq" id="WP_179820893.1">
    <property type="nucleotide sequence ID" value="NZ_JACCFS010000001.1"/>
</dbReference>
<keyword evidence="1" id="KW-0378">Hydrolase</keyword>
<protein>
    <recommendedName>
        <fullName evidence="2">PPM-type phosphatase domain-containing protein</fullName>
    </recommendedName>
</protein>
<dbReference type="PANTHER" id="PTHR43156:SF2">
    <property type="entry name" value="STAGE II SPORULATION PROTEIN E"/>
    <property type="match status" value="1"/>
</dbReference>
<dbReference type="InterPro" id="IPR001932">
    <property type="entry name" value="PPM-type_phosphatase-like_dom"/>
</dbReference>
<comment type="caution">
    <text evidence="3">The sequence shown here is derived from an EMBL/GenBank/DDBJ whole genome shotgun (WGS) entry which is preliminary data.</text>
</comment>
<dbReference type="PROSITE" id="PS51746">
    <property type="entry name" value="PPM_2"/>
    <property type="match status" value="1"/>
</dbReference>
<dbReference type="SMART" id="SM00331">
    <property type="entry name" value="PP2C_SIG"/>
    <property type="match status" value="1"/>
</dbReference>
<organism evidence="3 4">
    <name type="scientific">Nocardiopsis aegyptia</name>
    <dbReference type="NCBI Taxonomy" id="220378"/>
    <lineage>
        <taxon>Bacteria</taxon>
        <taxon>Bacillati</taxon>
        <taxon>Actinomycetota</taxon>
        <taxon>Actinomycetes</taxon>
        <taxon>Streptosporangiales</taxon>
        <taxon>Nocardiopsidaceae</taxon>
        <taxon>Nocardiopsis</taxon>
    </lineage>
</organism>
<evidence type="ECO:0000313" key="3">
    <source>
        <dbReference type="EMBL" id="NYJ32910.1"/>
    </source>
</evidence>
<sequence>MSERGSIDAAVAALALAGQQSSFTDLPGLVAGEAARAGLPEVRIYLADRQERVLREVTGDGLDAHRGGADLRIDGTVAGLAYTKGEPVPIGREQRCWVPVLNGAERLGVLRVAYEEGTGVEAMRTLAAMVGLLVVDKRSNSDAYARLIRTKPMSVSAEMQWMLMPPVTFTNAKVTVSAATEPAYDNAGDSFDYALIGDRVSLAVFDAMGHDDAAGLLANLSVGVFRNHRRKGTPLADIPRVVEDALTEEFVRTRFTTAVIGELDLSTGDLHWVNCGHQPPVLIRGGKAHELECEPSHPLGMRLGLPVTVCHEQLEPGDRVVLYTDGMIEARDSQGREFGLNRFVDFVIRHDADRLPVPETLRRLIQAVMAYHSGRLDDDATVLVCEWHG</sequence>
<accession>A0A7Z0J926</accession>
<dbReference type="PANTHER" id="PTHR43156">
    <property type="entry name" value="STAGE II SPORULATION PROTEIN E-RELATED"/>
    <property type="match status" value="1"/>
</dbReference>
<dbReference type="Gene3D" id="3.60.40.10">
    <property type="entry name" value="PPM-type phosphatase domain"/>
    <property type="match status" value="1"/>
</dbReference>
<evidence type="ECO:0000256" key="1">
    <source>
        <dbReference type="ARBA" id="ARBA00022801"/>
    </source>
</evidence>
<evidence type="ECO:0000259" key="2">
    <source>
        <dbReference type="PROSITE" id="PS51746"/>
    </source>
</evidence>